<evidence type="ECO:0000313" key="3">
    <source>
        <dbReference type="EMBL" id="AMY69002.1"/>
    </source>
</evidence>
<dbReference type="AlphaFoldDB" id="A0A159Z215"/>
<keyword evidence="1" id="KW-0175">Coiled coil</keyword>
<name>A0A159Z215_9RHOB</name>
<dbReference type="RefSeq" id="WP_066812224.1">
    <property type="nucleotide sequence ID" value="NZ_CP012661.1"/>
</dbReference>
<evidence type="ECO:0000259" key="2">
    <source>
        <dbReference type="Pfam" id="PF10073"/>
    </source>
</evidence>
<dbReference type="STRING" id="1335048.AKL17_1750"/>
<accession>A0A159Z215</accession>
<sequence length="86" mass="9992">MNTPVTDAAYNVTADELRQFIERYEHLEAEKKDITEQQKEVMAEAKGRGYDTKVMRKIIAIRKRDKNDLEEEEAILELYKSALGMA</sequence>
<gene>
    <name evidence="3" type="ORF">AKL17_1750</name>
</gene>
<dbReference type="KEGG" id="daa:AKL17_1750"/>
<dbReference type="EMBL" id="CP012661">
    <property type="protein sequence ID" value="AMY69002.1"/>
    <property type="molecule type" value="Genomic_DNA"/>
</dbReference>
<dbReference type="NCBIfam" id="NF010247">
    <property type="entry name" value="PRK13694.1"/>
    <property type="match status" value="1"/>
</dbReference>
<protein>
    <recommendedName>
        <fullName evidence="2">GapR-like DNA-binding domain-containing protein</fullName>
    </recommendedName>
</protein>
<dbReference type="Proteomes" id="UP000076128">
    <property type="component" value="Chromosome"/>
</dbReference>
<proteinExistence type="predicted"/>
<dbReference type="PATRIC" id="fig|1335048.3.peg.1824"/>
<evidence type="ECO:0000313" key="4">
    <source>
        <dbReference type="Proteomes" id="UP000076128"/>
    </source>
</evidence>
<dbReference type="Pfam" id="PF10073">
    <property type="entry name" value="GapR_DNA-bd"/>
    <property type="match status" value="1"/>
</dbReference>
<organism evidence="3 4">
    <name type="scientific">Frigidibacter mobilis</name>
    <dbReference type="NCBI Taxonomy" id="1335048"/>
    <lineage>
        <taxon>Bacteria</taxon>
        <taxon>Pseudomonadati</taxon>
        <taxon>Pseudomonadota</taxon>
        <taxon>Alphaproteobacteria</taxon>
        <taxon>Rhodobacterales</taxon>
        <taxon>Paracoccaceae</taxon>
        <taxon>Frigidibacter</taxon>
    </lineage>
</organism>
<feature type="coiled-coil region" evidence="1">
    <location>
        <begin position="10"/>
        <end position="44"/>
    </location>
</feature>
<feature type="domain" description="GapR-like DNA-binding" evidence="2">
    <location>
        <begin position="13"/>
        <end position="84"/>
    </location>
</feature>
<dbReference type="InterPro" id="IPR046367">
    <property type="entry name" value="GapR-like_DNA-bd"/>
</dbReference>
<dbReference type="OrthoDB" id="9813793at2"/>
<keyword evidence="4" id="KW-1185">Reference proteome</keyword>
<reference evidence="3 4" key="1">
    <citation type="submission" date="2015-09" db="EMBL/GenBank/DDBJ databases">
        <title>Complete genome sequence of Defluviimonas alba cai42t isolated from an oilfield in Xinjiang.</title>
        <authorList>
            <person name="Geng S."/>
            <person name="Pan X."/>
            <person name="Wu X."/>
        </authorList>
    </citation>
    <scope>NUCLEOTIDE SEQUENCE [LARGE SCALE GENOMIC DNA]</scope>
    <source>
        <strain evidence="4">cai42</strain>
    </source>
</reference>
<dbReference type="GO" id="GO:0003677">
    <property type="term" value="F:DNA binding"/>
    <property type="evidence" value="ECO:0007669"/>
    <property type="project" value="InterPro"/>
</dbReference>
<evidence type="ECO:0000256" key="1">
    <source>
        <dbReference type="SAM" id="Coils"/>
    </source>
</evidence>